<evidence type="ECO:0000256" key="4">
    <source>
        <dbReference type="ARBA" id="ARBA00023163"/>
    </source>
</evidence>
<dbReference type="SUPFAM" id="SSF53850">
    <property type="entry name" value="Periplasmic binding protein-like II"/>
    <property type="match status" value="1"/>
</dbReference>
<evidence type="ECO:0000256" key="1">
    <source>
        <dbReference type="ARBA" id="ARBA00009437"/>
    </source>
</evidence>
<dbReference type="InterPro" id="IPR000847">
    <property type="entry name" value="LysR_HTH_N"/>
</dbReference>
<keyword evidence="3" id="KW-0238">DNA-binding</keyword>
<reference evidence="6 7" key="1">
    <citation type="submission" date="2019-04" db="EMBL/GenBank/DDBJ databases">
        <title>Microbes associate with the intestines of laboratory mice.</title>
        <authorList>
            <person name="Navarre W."/>
            <person name="Wong E."/>
            <person name="Huang K.C."/>
            <person name="Tropini C."/>
            <person name="Ng K."/>
            <person name="Yu B."/>
        </authorList>
    </citation>
    <scope>NUCLEOTIDE SEQUENCE [LARGE SCALE GENOMIC DNA]</scope>
    <source>
        <strain evidence="6 7">NM83_B4-11</strain>
    </source>
</reference>
<name>A0ABY2QDF5_9SPHN</name>
<dbReference type="PANTHER" id="PTHR30427">
    <property type="entry name" value="TRANSCRIPTIONAL ACTIVATOR PROTEIN LYSR"/>
    <property type="match status" value="1"/>
</dbReference>
<gene>
    <name evidence="6" type="ORF">E5988_15820</name>
</gene>
<evidence type="ECO:0000256" key="2">
    <source>
        <dbReference type="ARBA" id="ARBA00023015"/>
    </source>
</evidence>
<keyword evidence="2" id="KW-0805">Transcription regulation</keyword>
<comment type="similarity">
    <text evidence="1">Belongs to the LysR transcriptional regulatory family.</text>
</comment>
<protein>
    <submittedName>
        <fullName evidence="6">LysR family transcriptional regulator</fullName>
    </submittedName>
</protein>
<keyword evidence="7" id="KW-1185">Reference proteome</keyword>
<organism evidence="6 7">
    <name type="scientific">Sphingomonas olei</name>
    <dbReference type="NCBI Taxonomy" id="1886787"/>
    <lineage>
        <taxon>Bacteria</taxon>
        <taxon>Pseudomonadati</taxon>
        <taxon>Pseudomonadota</taxon>
        <taxon>Alphaproteobacteria</taxon>
        <taxon>Sphingomonadales</taxon>
        <taxon>Sphingomonadaceae</taxon>
        <taxon>Sphingomonas</taxon>
    </lineage>
</organism>
<evidence type="ECO:0000259" key="5">
    <source>
        <dbReference type="PROSITE" id="PS50931"/>
    </source>
</evidence>
<proteinExistence type="inferred from homology"/>
<dbReference type="PROSITE" id="PS50931">
    <property type="entry name" value="HTH_LYSR"/>
    <property type="match status" value="1"/>
</dbReference>
<evidence type="ECO:0000313" key="6">
    <source>
        <dbReference type="EMBL" id="THG37589.1"/>
    </source>
</evidence>
<comment type="caution">
    <text evidence="6">The sequence shown here is derived from an EMBL/GenBank/DDBJ whole genome shotgun (WGS) entry which is preliminary data.</text>
</comment>
<dbReference type="InterPro" id="IPR005119">
    <property type="entry name" value="LysR_subst-bd"/>
</dbReference>
<feature type="domain" description="HTH lysR-type" evidence="5">
    <location>
        <begin position="14"/>
        <end position="71"/>
    </location>
</feature>
<dbReference type="SUPFAM" id="SSF46785">
    <property type="entry name" value="Winged helix' DNA-binding domain"/>
    <property type="match status" value="1"/>
</dbReference>
<dbReference type="Proteomes" id="UP000308038">
    <property type="component" value="Unassembled WGS sequence"/>
</dbReference>
<dbReference type="Gene3D" id="3.40.190.10">
    <property type="entry name" value="Periplasmic binding protein-like II"/>
    <property type="match status" value="2"/>
</dbReference>
<accession>A0ABY2QDF5</accession>
<evidence type="ECO:0000256" key="3">
    <source>
        <dbReference type="ARBA" id="ARBA00023125"/>
    </source>
</evidence>
<dbReference type="InterPro" id="IPR036390">
    <property type="entry name" value="WH_DNA-bd_sf"/>
</dbReference>
<dbReference type="PANTHER" id="PTHR30427:SF1">
    <property type="entry name" value="TRANSCRIPTIONAL ACTIVATOR PROTEIN LYSR"/>
    <property type="match status" value="1"/>
</dbReference>
<sequence>MRAAQFPDTALFVLTLRHIEIFHAVYQTGSLSGAARVLGVSQPSVSKVLRHAESQLGLALFRVVKGRLIATDEAHRLFEEAAAVQDRVATLFEAARNLRLADQGRLRIATIHSLGLRVLPQAIARFAVRHPQVSFEIRTFHTEELADALHSRSSDLTIGYDVARHPRLGNVTLGSGELVVLFRRQDIPRPPPRIAIETLRSFRIIQLINDGTIGGLLARRTADQQSDAATIAVKSYFVAAALVEQGMGVAVIDEFTARGCMTPELDMRPLEEGMRFNVVAAHLEDVPLSTIARQFLDSVRKAIGPAKT</sequence>
<evidence type="ECO:0000313" key="7">
    <source>
        <dbReference type="Proteomes" id="UP000308038"/>
    </source>
</evidence>
<dbReference type="Pfam" id="PF03466">
    <property type="entry name" value="LysR_substrate"/>
    <property type="match status" value="1"/>
</dbReference>
<keyword evidence="4" id="KW-0804">Transcription</keyword>
<dbReference type="Pfam" id="PF00126">
    <property type="entry name" value="HTH_1"/>
    <property type="match status" value="1"/>
</dbReference>
<dbReference type="Gene3D" id="1.10.10.10">
    <property type="entry name" value="Winged helix-like DNA-binding domain superfamily/Winged helix DNA-binding domain"/>
    <property type="match status" value="1"/>
</dbReference>
<dbReference type="InterPro" id="IPR036388">
    <property type="entry name" value="WH-like_DNA-bd_sf"/>
</dbReference>
<dbReference type="EMBL" id="SSTI01000016">
    <property type="protein sequence ID" value="THG37589.1"/>
    <property type="molecule type" value="Genomic_DNA"/>
</dbReference>